<dbReference type="InterPro" id="IPR029021">
    <property type="entry name" value="Prot-tyrosine_phosphatase-like"/>
</dbReference>
<evidence type="ECO:0000259" key="7">
    <source>
        <dbReference type="PROSITE" id="PS50056"/>
    </source>
</evidence>
<comment type="similarity">
    <text evidence="1">Belongs to the protein-tyrosine phosphatase family. Non-receptor class dual specificity subfamily.</text>
</comment>
<proteinExistence type="inferred from homology"/>
<feature type="compositionally biased region" description="Low complexity" evidence="5">
    <location>
        <begin position="20"/>
        <end position="32"/>
    </location>
</feature>
<dbReference type="VEuPathDB" id="TriTrypDB:ECC02_006135"/>
<dbReference type="VEuPathDB" id="TriTrypDB:C3747_65g50"/>
<dbReference type="PROSITE" id="PS50056">
    <property type="entry name" value="TYR_PHOSPHATASE_2"/>
    <property type="match status" value="1"/>
</dbReference>
<dbReference type="PROSITE" id="PS50054">
    <property type="entry name" value="TYR_PHOSPHATASE_DUAL"/>
    <property type="match status" value="1"/>
</dbReference>
<comment type="caution">
    <text evidence="8">The sequence shown here is derived from an EMBL/GenBank/DDBJ whole genome shotgun (WGS) entry which is preliminary data.</text>
</comment>
<dbReference type="PANTHER" id="PTHR10159">
    <property type="entry name" value="DUAL SPECIFICITY PROTEIN PHOSPHATASE"/>
    <property type="match status" value="1"/>
</dbReference>
<evidence type="ECO:0000256" key="2">
    <source>
        <dbReference type="ARBA" id="ARBA00013064"/>
    </source>
</evidence>
<protein>
    <recommendedName>
        <fullName evidence="2">protein-tyrosine-phosphatase</fullName>
        <ecNumber evidence="2">3.1.3.48</ecNumber>
    </recommendedName>
</protein>
<keyword evidence="4" id="KW-0904">Protein phosphatase</keyword>
<dbReference type="Gene3D" id="3.90.190.10">
    <property type="entry name" value="Protein tyrosine phosphatase superfamily"/>
    <property type="match status" value="1"/>
</dbReference>
<dbReference type="GO" id="GO:0033550">
    <property type="term" value="F:MAP kinase tyrosine phosphatase activity"/>
    <property type="evidence" value="ECO:0007669"/>
    <property type="project" value="TreeGrafter"/>
</dbReference>
<gene>
    <name evidence="8" type="ORF">C4B63_243g10</name>
    <name evidence="9" type="ORF">C4B63_56g73</name>
</gene>
<dbReference type="InterPro" id="IPR016130">
    <property type="entry name" value="Tyr_Pase_AS"/>
</dbReference>
<dbReference type="EMBL" id="PRFA01000243">
    <property type="protein sequence ID" value="PWU84230.1"/>
    <property type="molecule type" value="Genomic_DNA"/>
</dbReference>
<dbReference type="InterPro" id="IPR000340">
    <property type="entry name" value="Dual-sp_phosphatase_cat-dom"/>
</dbReference>
<dbReference type="GO" id="GO:0043409">
    <property type="term" value="P:negative regulation of MAPK cascade"/>
    <property type="evidence" value="ECO:0007669"/>
    <property type="project" value="TreeGrafter"/>
</dbReference>
<evidence type="ECO:0000313" key="9">
    <source>
        <dbReference type="EMBL" id="PWU89783.1"/>
    </source>
</evidence>
<feature type="region of interest" description="Disordered" evidence="5">
    <location>
        <begin position="456"/>
        <end position="490"/>
    </location>
</feature>
<evidence type="ECO:0000256" key="3">
    <source>
        <dbReference type="ARBA" id="ARBA00022801"/>
    </source>
</evidence>
<feature type="region of interest" description="Disordered" evidence="5">
    <location>
        <begin position="198"/>
        <end position="226"/>
    </location>
</feature>
<dbReference type="SMART" id="SM00195">
    <property type="entry name" value="DSPc"/>
    <property type="match status" value="1"/>
</dbReference>
<evidence type="ECO:0000259" key="6">
    <source>
        <dbReference type="PROSITE" id="PS50054"/>
    </source>
</evidence>
<feature type="region of interest" description="Disordered" evidence="5">
    <location>
        <begin position="1"/>
        <end position="71"/>
    </location>
</feature>
<keyword evidence="3" id="KW-0378">Hydrolase</keyword>
<dbReference type="VEuPathDB" id="TriTrypDB:C4B63_243g10"/>
<evidence type="ECO:0000313" key="8">
    <source>
        <dbReference type="EMBL" id="PWU84230.1"/>
    </source>
</evidence>
<dbReference type="VEuPathDB" id="TriTrypDB:TcCLB.508385.40"/>
<feature type="compositionally biased region" description="Acidic residues" evidence="5">
    <location>
        <begin position="42"/>
        <end position="53"/>
    </location>
</feature>
<dbReference type="Pfam" id="PF00782">
    <property type="entry name" value="DSPc"/>
    <property type="match status" value="1"/>
</dbReference>
<dbReference type="PANTHER" id="PTHR10159:SF511">
    <property type="entry name" value="DUAL SPECIFICITY PROTEIN PHOSPHATASE 1"/>
    <property type="match status" value="1"/>
</dbReference>
<dbReference type="CDD" id="cd14498">
    <property type="entry name" value="DSP"/>
    <property type="match status" value="1"/>
</dbReference>
<dbReference type="EMBL" id="PRFA01000056">
    <property type="protein sequence ID" value="PWU89783.1"/>
    <property type="molecule type" value="Genomic_DNA"/>
</dbReference>
<feature type="compositionally biased region" description="Low complexity" evidence="5">
    <location>
        <begin position="457"/>
        <end position="475"/>
    </location>
</feature>
<evidence type="ECO:0000256" key="4">
    <source>
        <dbReference type="ARBA" id="ARBA00022912"/>
    </source>
</evidence>
<dbReference type="VEuPathDB" id="TriTrypDB:TcCL_NonESM02023"/>
<dbReference type="VEuPathDB" id="TriTrypDB:TcG_05204"/>
<dbReference type="GO" id="GO:0017017">
    <property type="term" value="F:MAP kinase tyrosine/serine/threonine phosphatase activity"/>
    <property type="evidence" value="ECO:0007669"/>
    <property type="project" value="TreeGrafter"/>
</dbReference>
<accession>A0A2V2UJQ7</accession>
<dbReference type="Proteomes" id="UP000246121">
    <property type="component" value="Unassembled WGS sequence"/>
</dbReference>
<feature type="domain" description="Tyrosine-protein phosphatase" evidence="6">
    <location>
        <begin position="561"/>
        <end position="748"/>
    </location>
</feature>
<dbReference type="InterPro" id="IPR000387">
    <property type="entry name" value="Tyr_Pase_dom"/>
</dbReference>
<organism evidence="8 10">
    <name type="scientific">Trypanosoma cruzi</name>
    <dbReference type="NCBI Taxonomy" id="5693"/>
    <lineage>
        <taxon>Eukaryota</taxon>
        <taxon>Discoba</taxon>
        <taxon>Euglenozoa</taxon>
        <taxon>Kinetoplastea</taxon>
        <taxon>Metakinetoplastina</taxon>
        <taxon>Trypanosomatida</taxon>
        <taxon>Trypanosomatidae</taxon>
        <taxon>Trypanosoma</taxon>
        <taxon>Schizotrypanum</taxon>
    </lineage>
</organism>
<feature type="compositionally biased region" description="Polar residues" evidence="5">
    <location>
        <begin position="209"/>
        <end position="224"/>
    </location>
</feature>
<dbReference type="VEuPathDB" id="TriTrypDB:TcCLB.504175.40"/>
<dbReference type="VEuPathDB" id="TriTrypDB:Tc_MARK_750"/>
<sequence>MSLMPADGGEGVGPPREGNQHQQQPPRPQQQRCYNKQKNREEEGENCEEEETCPLEAFGNAPASNTSTDVSGAQGLTACKEEGSGDMTATTTTRTAAVVKVVDTNAGSSQQNGIVAPARSGVTEYTCSGRSRSSSVGSSAHVSPSRFVVGSTRHISLTTKPPAPGNGVRASSVSLSSSQMQAVIKFVSCRASGDKKQNVTQASVPVGQSPLQTPGNDTSASTARASVDATPMPTLSLSLQGQSSKGQMASSSAIDLPLPHVSLRQCTSTPFVPNTVGTQPHSCYEKEEERDYFLQKVTPQLHRMLPLWRKNFGNEMVAEEGMKVTATTTTTEAKSESEAECQQEQRQEKILSENDIIDRRLRQRLPEVSSRLHIRLPASPMCNAANSAYNPGSSDFDVSVSSSSSSSRTLSTLQASSHHFVRSVCHVLTGTPTFSSCNVGPEENETEKKFGISKAQTTNTSTTTTTTTTKATTMTIDGGGGGGGSNSNSRSDGFVLTSHEQNDCICGVQARGMDAPVEFVQENSTRQVLTKNGNRSGVFTPSPLPPLPPLSHGACSSYSLDAAMVLPGLFLGSYSDALKIDALAAHGISLVINVAEECVMMETMIYNDYDIKFIKFPLKDHSDENITRYFGPITRIIHRQLHRRERALRSSRKAATGNIRIYDDDDEVMSISNKSVGGGVLVHCRMGVSRSAAIILAYLMIYGETLWVDDNCSIQNQHMEEESLTPIFTPPNVSPISTLLLDGSDVEKENHSTNGKCCECCCCCLAIQTPHITCNTDGVYTPSVVKSYRDAFEFLKKRKKDINPNIGFVLALRELDNREGK</sequence>
<dbReference type="PROSITE" id="PS00383">
    <property type="entry name" value="TYR_PHOSPHATASE_1"/>
    <property type="match status" value="1"/>
</dbReference>
<dbReference type="VEuPathDB" id="TriTrypDB:TcBrA4_0043910"/>
<dbReference type="SUPFAM" id="SSF52799">
    <property type="entry name" value="(Phosphotyrosine protein) phosphatases II"/>
    <property type="match status" value="1"/>
</dbReference>
<evidence type="ECO:0000313" key="10">
    <source>
        <dbReference type="Proteomes" id="UP000246121"/>
    </source>
</evidence>
<dbReference type="VEuPathDB" id="TriTrypDB:TCDM_07067"/>
<dbReference type="AlphaFoldDB" id="A0A2V2UJQ7"/>
<dbReference type="InterPro" id="IPR020422">
    <property type="entry name" value="TYR_PHOSPHATASE_DUAL_dom"/>
</dbReference>
<dbReference type="VEuPathDB" id="TriTrypDB:TCSYLVIO_001965"/>
<dbReference type="GO" id="GO:0008330">
    <property type="term" value="F:protein tyrosine/threonine phosphatase activity"/>
    <property type="evidence" value="ECO:0007669"/>
    <property type="project" value="TreeGrafter"/>
</dbReference>
<name>A0A2V2UJQ7_TRYCR</name>
<evidence type="ECO:0000256" key="1">
    <source>
        <dbReference type="ARBA" id="ARBA00008601"/>
    </source>
</evidence>
<dbReference type="VEuPathDB" id="TriTrypDB:BCY84_17209"/>
<dbReference type="EC" id="3.1.3.48" evidence="2"/>
<dbReference type="VEuPathDB" id="TriTrypDB:C4B63_56g73"/>
<reference evidence="8 10" key="1">
    <citation type="journal article" date="2018" name="Microb. Genom.">
        <title>Expanding an expanded genome: long-read sequencing of Trypanosoma cruzi.</title>
        <authorList>
            <person name="Berna L."/>
            <person name="Rodriguez M."/>
            <person name="Chiribao M.L."/>
            <person name="Parodi-Talice A."/>
            <person name="Pita S."/>
            <person name="Rijo G."/>
            <person name="Alvarez-Valin F."/>
            <person name="Robello C."/>
        </authorList>
    </citation>
    <scope>NUCLEOTIDE SEQUENCE [LARGE SCALE GENOMIC DNA]</scope>
    <source>
        <strain evidence="8 10">Dm28c</strain>
    </source>
</reference>
<evidence type="ECO:0000256" key="5">
    <source>
        <dbReference type="SAM" id="MobiDB-lite"/>
    </source>
</evidence>
<dbReference type="GO" id="GO:0005737">
    <property type="term" value="C:cytoplasm"/>
    <property type="evidence" value="ECO:0007669"/>
    <property type="project" value="TreeGrafter"/>
</dbReference>
<feature type="compositionally biased region" description="Polar residues" evidence="5">
    <location>
        <begin position="62"/>
        <end position="71"/>
    </location>
</feature>
<feature type="domain" description="Tyrosine specific protein phosphatases" evidence="7">
    <location>
        <begin position="666"/>
        <end position="700"/>
    </location>
</feature>